<reference evidence="5 6" key="1">
    <citation type="submission" date="2015-11" db="EMBL/GenBank/DDBJ databases">
        <title>Draft genome sequences of new species of the genus Lactobacillus isolated from orchardgrass silage.</title>
        <authorList>
            <person name="Tohno M."/>
            <person name="Tanizawa Y."/>
            <person name="Arita M."/>
        </authorList>
    </citation>
    <scope>NUCLEOTIDE SEQUENCE [LARGE SCALE GENOMIC DNA]</scope>
    <source>
        <strain evidence="5 6">IWT25</strain>
    </source>
</reference>
<accession>A0A1Z5IX78</accession>
<sequence length="340" mass="38073">MKISMKDIARMAGVSMTTVSLVLNDRESRISKEKKQEIKQLAKKYHYVPNVSAVSLAKSVSNTIALIVPNITNPFFASLINVITNKLVEKGYFTLILNSNDDHELEDKLVNMAINKGIDGLLLVPSNDLYRQGESVTNSFLSEINVPFVLVNANCNLAVNQVNFDNVLGGYLATQYLLQKGNRNIAIITGDPGYVNADGRLAGYVKALKEYGLPYNPHLVFHGQYDIKSGIKVVQKIQQDANITAIFSTSDLMLYGAIEFFNEQHKKITDYYSIIGYDNTIFNEIFQPTITSIEQDIVELGNQAVTRLLNAMQDNSIMRRTLPIRLVERESAQRKILADE</sequence>
<dbReference type="EMBL" id="BCMI01000016">
    <property type="protein sequence ID" value="GAX06373.1"/>
    <property type="molecule type" value="Genomic_DNA"/>
</dbReference>
<keyword evidence="2" id="KW-0238">DNA-binding</keyword>
<name>A0A1Z5IX78_9LACO</name>
<feature type="domain" description="HTH lacI-type" evidence="4">
    <location>
        <begin position="3"/>
        <end position="58"/>
    </location>
</feature>
<dbReference type="InterPro" id="IPR028082">
    <property type="entry name" value="Peripla_BP_I"/>
</dbReference>
<keyword evidence="3" id="KW-0804">Transcription</keyword>
<evidence type="ECO:0000256" key="2">
    <source>
        <dbReference type="ARBA" id="ARBA00023125"/>
    </source>
</evidence>
<evidence type="ECO:0000259" key="4">
    <source>
        <dbReference type="PROSITE" id="PS50932"/>
    </source>
</evidence>
<dbReference type="PANTHER" id="PTHR30146:SF109">
    <property type="entry name" value="HTH-TYPE TRANSCRIPTIONAL REGULATOR GALS"/>
    <property type="match status" value="1"/>
</dbReference>
<evidence type="ECO:0000313" key="5">
    <source>
        <dbReference type="EMBL" id="GAX06373.1"/>
    </source>
</evidence>
<dbReference type="GO" id="GO:0000976">
    <property type="term" value="F:transcription cis-regulatory region binding"/>
    <property type="evidence" value="ECO:0007669"/>
    <property type="project" value="TreeGrafter"/>
</dbReference>
<dbReference type="Gene3D" id="1.10.260.40">
    <property type="entry name" value="lambda repressor-like DNA-binding domains"/>
    <property type="match status" value="1"/>
</dbReference>
<dbReference type="InterPro" id="IPR000843">
    <property type="entry name" value="HTH_LacI"/>
</dbReference>
<evidence type="ECO:0000256" key="3">
    <source>
        <dbReference type="ARBA" id="ARBA00023163"/>
    </source>
</evidence>
<dbReference type="PROSITE" id="PS00356">
    <property type="entry name" value="HTH_LACI_1"/>
    <property type="match status" value="1"/>
</dbReference>
<proteinExistence type="predicted"/>
<dbReference type="CDD" id="cd06267">
    <property type="entry name" value="PBP1_LacI_sugar_binding-like"/>
    <property type="match status" value="1"/>
</dbReference>
<keyword evidence="1" id="KW-0805">Transcription regulation</keyword>
<dbReference type="SUPFAM" id="SSF47413">
    <property type="entry name" value="lambda repressor-like DNA-binding domains"/>
    <property type="match status" value="1"/>
</dbReference>
<dbReference type="OrthoDB" id="9796186at2"/>
<organism evidence="5 6">
    <name type="scientific">Secundilactobacillus pentosiphilus</name>
    <dbReference type="NCBI Taxonomy" id="1714682"/>
    <lineage>
        <taxon>Bacteria</taxon>
        <taxon>Bacillati</taxon>
        <taxon>Bacillota</taxon>
        <taxon>Bacilli</taxon>
        <taxon>Lactobacillales</taxon>
        <taxon>Lactobacillaceae</taxon>
        <taxon>Secundilactobacillus</taxon>
    </lineage>
</organism>
<comment type="caution">
    <text evidence="5">The sequence shown here is derived from an EMBL/GenBank/DDBJ whole genome shotgun (WGS) entry which is preliminary data.</text>
</comment>
<dbReference type="RefSeq" id="WP_089121417.1">
    <property type="nucleotide sequence ID" value="NZ_BCMI01000016.1"/>
</dbReference>
<evidence type="ECO:0000313" key="6">
    <source>
        <dbReference type="Proteomes" id="UP000198414"/>
    </source>
</evidence>
<dbReference type="Pfam" id="PF13377">
    <property type="entry name" value="Peripla_BP_3"/>
    <property type="match status" value="1"/>
</dbReference>
<dbReference type="SMART" id="SM00354">
    <property type="entry name" value="HTH_LACI"/>
    <property type="match status" value="1"/>
</dbReference>
<dbReference type="GO" id="GO:0003700">
    <property type="term" value="F:DNA-binding transcription factor activity"/>
    <property type="evidence" value="ECO:0007669"/>
    <property type="project" value="TreeGrafter"/>
</dbReference>
<dbReference type="InterPro" id="IPR046335">
    <property type="entry name" value="LacI/GalR-like_sensor"/>
</dbReference>
<dbReference type="Pfam" id="PF00356">
    <property type="entry name" value="LacI"/>
    <property type="match status" value="1"/>
</dbReference>
<dbReference type="Proteomes" id="UP000198414">
    <property type="component" value="Unassembled WGS sequence"/>
</dbReference>
<dbReference type="PROSITE" id="PS50932">
    <property type="entry name" value="HTH_LACI_2"/>
    <property type="match status" value="1"/>
</dbReference>
<dbReference type="PANTHER" id="PTHR30146">
    <property type="entry name" value="LACI-RELATED TRANSCRIPTIONAL REPRESSOR"/>
    <property type="match status" value="1"/>
</dbReference>
<dbReference type="Gene3D" id="3.40.50.2300">
    <property type="match status" value="2"/>
</dbReference>
<dbReference type="AlphaFoldDB" id="A0A1Z5IX78"/>
<protein>
    <submittedName>
        <fullName evidence="5">Transcriptional regulator</fullName>
    </submittedName>
</protein>
<evidence type="ECO:0000256" key="1">
    <source>
        <dbReference type="ARBA" id="ARBA00023015"/>
    </source>
</evidence>
<dbReference type="CDD" id="cd01392">
    <property type="entry name" value="HTH_LacI"/>
    <property type="match status" value="1"/>
</dbReference>
<gene>
    <name evidence="5" type="ORF">IWT25_01717</name>
</gene>
<dbReference type="SUPFAM" id="SSF53822">
    <property type="entry name" value="Periplasmic binding protein-like I"/>
    <property type="match status" value="1"/>
</dbReference>
<dbReference type="PRINTS" id="PR00036">
    <property type="entry name" value="HTHLACI"/>
</dbReference>
<dbReference type="InterPro" id="IPR010982">
    <property type="entry name" value="Lambda_DNA-bd_dom_sf"/>
</dbReference>